<protein>
    <submittedName>
        <fullName evidence="1">Uncharacterized protein</fullName>
    </submittedName>
</protein>
<sequence length="102" mass="11049">MSPKLQLAALSRRWTSSIDRGLISACIELMLETRSMMVVEVAADFTRLVRSGGTRASSGGGSRANNTAGVVELSLSNNGFAERLISALVVLEFKYNVNKSRR</sequence>
<name>A0A8T0GRC0_CERPU</name>
<evidence type="ECO:0000313" key="2">
    <source>
        <dbReference type="Proteomes" id="UP000822688"/>
    </source>
</evidence>
<keyword evidence="2" id="KW-1185">Reference proteome</keyword>
<proteinExistence type="predicted"/>
<dbReference type="Proteomes" id="UP000822688">
    <property type="component" value="Chromosome 9"/>
</dbReference>
<comment type="caution">
    <text evidence="1">The sequence shown here is derived from an EMBL/GenBank/DDBJ whole genome shotgun (WGS) entry which is preliminary data.</text>
</comment>
<reference evidence="1" key="1">
    <citation type="submission" date="2020-06" db="EMBL/GenBank/DDBJ databases">
        <title>WGS assembly of Ceratodon purpureus strain R40.</title>
        <authorList>
            <person name="Carey S.B."/>
            <person name="Jenkins J."/>
            <person name="Shu S."/>
            <person name="Lovell J.T."/>
            <person name="Sreedasyam A."/>
            <person name="Maumus F."/>
            <person name="Tiley G.P."/>
            <person name="Fernandez-Pozo N."/>
            <person name="Barry K."/>
            <person name="Chen C."/>
            <person name="Wang M."/>
            <person name="Lipzen A."/>
            <person name="Daum C."/>
            <person name="Saski C.A."/>
            <person name="Payton A.C."/>
            <person name="Mcbreen J.C."/>
            <person name="Conrad R.E."/>
            <person name="Kollar L.M."/>
            <person name="Olsson S."/>
            <person name="Huttunen S."/>
            <person name="Landis J.B."/>
            <person name="Wickett N.J."/>
            <person name="Johnson M.G."/>
            <person name="Rensing S.A."/>
            <person name="Grimwood J."/>
            <person name="Schmutz J."/>
            <person name="Mcdaniel S.F."/>
        </authorList>
    </citation>
    <scope>NUCLEOTIDE SEQUENCE</scope>
    <source>
        <strain evidence="1">R40</strain>
    </source>
</reference>
<evidence type="ECO:0000313" key="1">
    <source>
        <dbReference type="EMBL" id="KAG0560839.1"/>
    </source>
</evidence>
<gene>
    <name evidence="1" type="ORF">KC19_9G017700</name>
</gene>
<dbReference type="AlphaFoldDB" id="A0A8T0GRC0"/>
<organism evidence="1 2">
    <name type="scientific">Ceratodon purpureus</name>
    <name type="common">Fire moss</name>
    <name type="synonym">Dicranum purpureum</name>
    <dbReference type="NCBI Taxonomy" id="3225"/>
    <lineage>
        <taxon>Eukaryota</taxon>
        <taxon>Viridiplantae</taxon>
        <taxon>Streptophyta</taxon>
        <taxon>Embryophyta</taxon>
        <taxon>Bryophyta</taxon>
        <taxon>Bryophytina</taxon>
        <taxon>Bryopsida</taxon>
        <taxon>Dicranidae</taxon>
        <taxon>Pseudoditrichales</taxon>
        <taxon>Ditrichaceae</taxon>
        <taxon>Ceratodon</taxon>
    </lineage>
</organism>
<dbReference type="EMBL" id="CM026430">
    <property type="protein sequence ID" value="KAG0560839.1"/>
    <property type="molecule type" value="Genomic_DNA"/>
</dbReference>
<accession>A0A8T0GRC0</accession>